<evidence type="ECO:0000313" key="3">
    <source>
        <dbReference type="Proteomes" id="UP000199229"/>
    </source>
</evidence>
<evidence type="ECO:0000259" key="1">
    <source>
        <dbReference type="Pfam" id="PF13579"/>
    </source>
</evidence>
<dbReference type="InterPro" id="IPR028098">
    <property type="entry name" value="Glyco_trans_4-like_N"/>
</dbReference>
<dbReference type="GO" id="GO:0016757">
    <property type="term" value="F:glycosyltransferase activity"/>
    <property type="evidence" value="ECO:0007669"/>
    <property type="project" value="UniProtKB-ARBA"/>
</dbReference>
<dbReference type="RefSeq" id="WP_177232314.1">
    <property type="nucleotide sequence ID" value="NZ_FOPM01000003.1"/>
</dbReference>
<organism evidence="2 3">
    <name type="scientific">Methylobacterium gossipiicola</name>
    <dbReference type="NCBI Taxonomy" id="582675"/>
    <lineage>
        <taxon>Bacteria</taxon>
        <taxon>Pseudomonadati</taxon>
        <taxon>Pseudomonadota</taxon>
        <taxon>Alphaproteobacteria</taxon>
        <taxon>Hyphomicrobiales</taxon>
        <taxon>Methylobacteriaceae</taxon>
        <taxon>Methylobacterium</taxon>
    </lineage>
</organism>
<dbReference type="EMBL" id="FOPM01000003">
    <property type="protein sequence ID" value="SFG45444.1"/>
    <property type="molecule type" value="Genomic_DNA"/>
</dbReference>
<accession>A0A1I2RXT1</accession>
<reference evidence="3" key="1">
    <citation type="submission" date="2016-10" db="EMBL/GenBank/DDBJ databases">
        <authorList>
            <person name="Varghese N."/>
            <person name="Submissions S."/>
        </authorList>
    </citation>
    <scope>NUCLEOTIDE SEQUENCE [LARGE SCALE GENOMIC DNA]</scope>
    <source>
        <strain evidence="3">Gh-105</strain>
    </source>
</reference>
<evidence type="ECO:0000313" key="2">
    <source>
        <dbReference type="EMBL" id="SFG45444.1"/>
    </source>
</evidence>
<dbReference type="AlphaFoldDB" id="A0A1I2RXT1"/>
<dbReference type="Pfam" id="PF13579">
    <property type="entry name" value="Glyco_trans_4_4"/>
    <property type="match status" value="1"/>
</dbReference>
<protein>
    <submittedName>
        <fullName evidence="2">Succinoglycan biosynthesis protein ExoL</fullName>
    </submittedName>
</protein>
<feature type="domain" description="Glycosyltransferase subfamily 4-like N-terminal" evidence="1">
    <location>
        <begin position="21"/>
        <end position="180"/>
    </location>
</feature>
<proteinExistence type="predicted"/>
<sequence length="398" mass="43868">MADARGTRPDFIYFGPDVAETGTRRRLAQLRQVGTRVVGFTFARHNYHQDFVPDWENVSFGVIPSGRYGRRLGALARALVTVLRRPGLPRPAIIIARNLDLLAIALAARLLGRLEGPLVYEVLDVRGVLLGTSPVARLLRFVERRLLRQCDALIVSSPGFETRYFRPIQGYRRPIILVENRLNPAALAASRQAEGDWRAAGRTKPGRDPDRLVLGWVGAFRCARSAALLATIARRLPQVGILLAGVPTYCDRDSFRRTFEGLPNVVFHGEFPYPGGLYEVYAQIDLNWGFDLSKKGDSGRWLLPNRLYEGGFFGVPMLTESDSETATYVERLGIGWAVPPEEEAIVDLITRRLPAEYTAVKAAAVAAMDTAFTDNNDLQAVVRVLTGQQGLPGGAGAT</sequence>
<keyword evidence="3" id="KW-1185">Reference proteome</keyword>
<dbReference type="STRING" id="582675.SAMN05192565_103243"/>
<name>A0A1I2RXT1_9HYPH</name>
<gene>
    <name evidence="2" type="ORF">SAMN05192565_103243</name>
</gene>
<dbReference type="Proteomes" id="UP000199229">
    <property type="component" value="Unassembled WGS sequence"/>
</dbReference>
<dbReference type="SUPFAM" id="SSF53756">
    <property type="entry name" value="UDP-Glycosyltransferase/glycogen phosphorylase"/>
    <property type="match status" value="1"/>
</dbReference>
<dbReference type="Gene3D" id="3.40.50.2000">
    <property type="entry name" value="Glycogen Phosphorylase B"/>
    <property type="match status" value="2"/>
</dbReference>